<comment type="similarity">
    <text evidence="2 10">Belongs to the MscL family.</text>
</comment>
<evidence type="ECO:0000256" key="1">
    <source>
        <dbReference type="ARBA" id="ARBA00004651"/>
    </source>
</evidence>
<evidence type="ECO:0000256" key="6">
    <source>
        <dbReference type="ARBA" id="ARBA00022989"/>
    </source>
</evidence>
<comment type="subunit">
    <text evidence="10">Homopentamer.</text>
</comment>
<dbReference type="GO" id="GO:0005886">
    <property type="term" value="C:plasma membrane"/>
    <property type="evidence" value="ECO:0007669"/>
    <property type="project" value="UniProtKB-SubCell"/>
</dbReference>
<keyword evidence="3 10" id="KW-0813">Transport</keyword>
<evidence type="ECO:0000256" key="2">
    <source>
        <dbReference type="ARBA" id="ARBA00007254"/>
    </source>
</evidence>
<dbReference type="InterPro" id="IPR001185">
    <property type="entry name" value="MS_channel"/>
</dbReference>
<evidence type="ECO:0000256" key="9">
    <source>
        <dbReference type="ARBA" id="ARBA00023303"/>
    </source>
</evidence>
<keyword evidence="5 10" id="KW-0812">Transmembrane</keyword>
<keyword evidence="12" id="KW-1185">Reference proteome</keyword>
<evidence type="ECO:0000256" key="10">
    <source>
        <dbReference type="HAMAP-Rule" id="MF_00115"/>
    </source>
</evidence>
<dbReference type="PRINTS" id="PR01264">
    <property type="entry name" value="MECHCHANNEL"/>
</dbReference>
<dbReference type="InterPro" id="IPR037673">
    <property type="entry name" value="MSC/AndL"/>
</dbReference>
<comment type="subcellular location">
    <subcellularLocation>
        <location evidence="1 10">Cell membrane</location>
        <topology evidence="1 10">Multi-pass membrane protein</topology>
    </subcellularLocation>
</comment>
<dbReference type="EMBL" id="QQXK01000003">
    <property type="protein sequence ID" value="RII43432.1"/>
    <property type="molecule type" value="Genomic_DNA"/>
</dbReference>
<feature type="transmembrane region" description="Helical" evidence="10">
    <location>
        <begin position="63"/>
        <end position="86"/>
    </location>
</feature>
<dbReference type="GO" id="GO:0008381">
    <property type="term" value="F:mechanosensitive monoatomic ion channel activity"/>
    <property type="evidence" value="ECO:0007669"/>
    <property type="project" value="UniProtKB-UniRule"/>
</dbReference>
<dbReference type="Pfam" id="PF01741">
    <property type="entry name" value="MscL"/>
    <property type="match status" value="1"/>
</dbReference>
<dbReference type="Gene3D" id="1.10.1200.120">
    <property type="entry name" value="Large-conductance mechanosensitive channel, MscL, domain 1"/>
    <property type="match status" value="1"/>
</dbReference>
<gene>
    <name evidence="10 11" type="primary">mscL</name>
    <name evidence="11" type="ORF">DWB68_02165</name>
</gene>
<dbReference type="AlphaFoldDB" id="A0A399JGY3"/>
<dbReference type="SUPFAM" id="SSF81330">
    <property type="entry name" value="Gated mechanosensitive channel"/>
    <property type="match status" value="1"/>
</dbReference>
<dbReference type="Proteomes" id="UP000265419">
    <property type="component" value="Unassembled WGS sequence"/>
</dbReference>
<proteinExistence type="inferred from homology"/>
<dbReference type="PANTHER" id="PTHR30266:SF2">
    <property type="entry name" value="LARGE-CONDUCTANCE MECHANOSENSITIVE CHANNEL"/>
    <property type="match status" value="1"/>
</dbReference>
<evidence type="ECO:0000256" key="8">
    <source>
        <dbReference type="ARBA" id="ARBA00023136"/>
    </source>
</evidence>
<name>A0A399JGY3_9MICC</name>
<evidence type="ECO:0000256" key="3">
    <source>
        <dbReference type="ARBA" id="ARBA00022448"/>
    </source>
</evidence>
<evidence type="ECO:0000313" key="12">
    <source>
        <dbReference type="Proteomes" id="UP000265419"/>
    </source>
</evidence>
<evidence type="ECO:0000256" key="7">
    <source>
        <dbReference type="ARBA" id="ARBA00023065"/>
    </source>
</evidence>
<sequence length="127" mass="13727">MLQGFKDFITRGNVMDLAVGVIIGAAFGKIVDALVNSVLMPAIARVFGTPSFDDFLAFGDIKFGVLLTAIVNFLLIALAVYFALVLPMNKLAERKAAKEGITEEEAVDPQLELLTQIRDELKANRGA</sequence>
<feature type="transmembrane region" description="Helical" evidence="10">
    <location>
        <begin position="21"/>
        <end position="43"/>
    </location>
</feature>
<keyword evidence="4 10" id="KW-1003">Cell membrane</keyword>
<organism evidence="11 12">
    <name type="scientific">Galactobacter valiniphilus</name>
    <dbReference type="NCBI Taxonomy" id="2676122"/>
    <lineage>
        <taxon>Bacteria</taxon>
        <taxon>Bacillati</taxon>
        <taxon>Actinomycetota</taxon>
        <taxon>Actinomycetes</taxon>
        <taxon>Micrococcales</taxon>
        <taxon>Micrococcaceae</taxon>
        <taxon>Galactobacter</taxon>
    </lineage>
</organism>
<evidence type="ECO:0000256" key="4">
    <source>
        <dbReference type="ARBA" id="ARBA00022475"/>
    </source>
</evidence>
<keyword evidence="7 10" id="KW-0406">Ion transport</keyword>
<dbReference type="NCBIfam" id="TIGR00220">
    <property type="entry name" value="mscL"/>
    <property type="match status" value="1"/>
</dbReference>
<keyword evidence="9 10" id="KW-0407">Ion channel</keyword>
<evidence type="ECO:0000256" key="5">
    <source>
        <dbReference type="ARBA" id="ARBA00022692"/>
    </source>
</evidence>
<dbReference type="InterPro" id="IPR019823">
    <property type="entry name" value="Mechanosensitive_channel_CS"/>
</dbReference>
<comment type="function">
    <text evidence="10">Channel that opens in response to stretch forces in the membrane lipid bilayer. May participate in the regulation of osmotic pressure changes within the cell.</text>
</comment>
<evidence type="ECO:0000313" key="11">
    <source>
        <dbReference type="EMBL" id="RII43432.1"/>
    </source>
</evidence>
<dbReference type="PROSITE" id="PS01327">
    <property type="entry name" value="MSCL"/>
    <property type="match status" value="1"/>
</dbReference>
<protein>
    <recommendedName>
        <fullName evidence="10">Large-conductance mechanosensitive channel</fullName>
    </recommendedName>
</protein>
<keyword evidence="6 10" id="KW-1133">Transmembrane helix</keyword>
<reference evidence="11 12" key="1">
    <citation type="submission" date="2018-07" db="EMBL/GenBank/DDBJ databases">
        <title>Arthrobacter sp. nov., isolated from raw cow's milk with high bacterial count.</title>
        <authorList>
            <person name="Hahne J."/>
            <person name="Isele D."/>
            <person name="Lipski A."/>
        </authorList>
    </citation>
    <scope>NUCLEOTIDE SEQUENCE [LARGE SCALE GENOMIC DNA]</scope>
    <source>
        <strain evidence="11 12">JZ R-35</strain>
    </source>
</reference>
<accession>A0A399JGY3</accession>
<dbReference type="InterPro" id="IPR036019">
    <property type="entry name" value="MscL_channel"/>
</dbReference>
<keyword evidence="8 10" id="KW-0472">Membrane</keyword>
<dbReference type="RefSeq" id="WP_119423501.1">
    <property type="nucleotide sequence ID" value="NZ_QQXK01000003.1"/>
</dbReference>
<comment type="caution">
    <text evidence="11">The sequence shown here is derived from an EMBL/GenBank/DDBJ whole genome shotgun (WGS) entry which is preliminary data.</text>
</comment>
<dbReference type="HAMAP" id="MF_00115">
    <property type="entry name" value="MscL"/>
    <property type="match status" value="1"/>
</dbReference>
<dbReference type="PANTHER" id="PTHR30266">
    <property type="entry name" value="MECHANOSENSITIVE CHANNEL MSCL"/>
    <property type="match status" value="1"/>
</dbReference>